<sequence>MLVSSKNFPQSTNSSTRHTLVLRHGSRNVLVLLPRTYQELLIITRSVFVMARSSTFVFETNDLDICQDVAVEIHPATWEAVALTLSSLVVKERNLGSSRTRGQRDNATLHHSHNAHGNSPLVTRHAHDAPSGSSNDQSDNGLTPATSYDDVPDSMPTDDFAEEELGSYDDDFGYTPAPPKGKGKAKATARARIESDDDDEDDDDGRAEDAAAARGPGWFRPNVWGYLPPHRSDYPFTVGCTRPELNQA</sequence>
<accession>A0AAD4QA94</accession>
<feature type="compositionally biased region" description="Acidic residues" evidence="1">
    <location>
        <begin position="159"/>
        <end position="172"/>
    </location>
</feature>
<gene>
    <name evidence="2" type="ORF">EDB92DRAFT_106326</name>
</gene>
<feature type="compositionally biased region" description="Acidic residues" evidence="1">
    <location>
        <begin position="195"/>
        <end position="206"/>
    </location>
</feature>
<dbReference type="AlphaFoldDB" id="A0AAD4QA94"/>
<feature type="compositionally biased region" description="Polar residues" evidence="1">
    <location>
        <begin position="131"/>
        <end position="146"/>
    </location>
</feature>
<feature type="region of interest" description="Disordered" evidence="1">
    <location>
        <begin position="95"/>
        <end position="222"/>
    </location>
</feature>
<evidence type="ECO:0000313" key="3">
    <source>
        <dbReference type="Proteomes" id="UP001201163"/>
    </source>
</evidence>
<proteinExistence type="predicted"/>
<name>A0AAD4QA94_9AGAM</name>
<organism evidence="2 3">
    <name type="scientific">Lactarius akahatsu</name>
    <dbReference type="NCBI Taxonomy" id="416441"/>
    <lineage>
        <taxon>Eukaryota</taxon>
        <taxon>Fungi</taxon>
        <taxon>Dikarya</taxon>
        <taxon>Basidiomycota</taxon>
        <taxon>Agaricomycotina</taxon>
        <taxon>Agaricomycetes</taxon>
        <taxon>Russulales</taxon>
        <taxon>Russulaceae</taxon>
        <taxon>Lactarius</taxon>
    </lineage>
</organism>
<evidence type="ECO:0000313" key="2">
    <source>
        <dbReference type="EMBL" id="KAH8995917.1"/>
    </source>
</evidence>
<dbReference type="Proteomes" id="UP001201163">
    <property type="component" value="Unassembled WGS sequence"/>
</dbReference>
<keyword evidence="3" id="KW-1185">Reference proteome</keyword>
<dbReference type="EMBL" id="JAKELL010000010">
    <property type="protein sequence ID" value="KAH8995917.1"/>
    <property type="molecule type" value="Genomic_DNA"/>
</dbReference>
<evidence type="ECO:0000256" key="1">
    <source>
        <dbReference type="SAM" id="MobiDB-lite"/>
    </source>
</evidence>
<protein>
    <submittedName>
        <fullName evidence="2">Uncharacterized protein</fullName>
    </submittedName>
</protein>
<comment type="caution">
    <text evidence="2">The sequence shown here is derived from an EMBL/GenBank/DDBJ whole genome shotgun (WGS) entry which is preliminary data.</text>
</comment>
<reference evidence="2" key="1">
    <citation type="submission" date="2022-01" db="EMBL/GenBank/DDBJ databases">
        <title>Comparative genomics reveals a dynamic genome evolution in the ectomycorrhizal milk-cap (Lactarius) mushrooms.</title>
        <authorList>
            <consortium name="DOE Joint Genome Institute"/>
            <person name="Lebreton A."/>
            <person name="Tang N."/>
            <person name="Kuo A."/>
            <person name="LaButti K."/>
            <person name="Drula E."/>
            <person name="Barry K."/>
            <person name="Clum A."/>
            <person name="Lipzen A."/>
            <person name="Mousain D."/>
            <person name="Ng V."/>
            <person name="Wang R."/>
            <person name="Wang X."/>
            <person name="Dai Y."/>
            <person name="Henrissat B."/>
            <person name="Grigoriev I.V."/>
            <person name="Guerin-Laguette A."/>
            <person name="Yu F."/>
            <person name="Martin F.M."/>
        </authorList>
    </citation>
    <scope>NUCLEOTIDE SEQUENCE</scope>
    <source>
        <strain evidence="2">QP</strain>
    </source>
</reference>